<dbReference type="PRINTS" id="PR01469">
    <property type="entry name" value="CARBMTKINASE"/>
</dbReference>
<organism evidence="11 12">
    <name type="scientific">Aciduricibacillus chroicocephali</name>
    <dbReference type="NCBI Taxonomy" id="3054939"/>
    <lineage>
        <taxon>Bacteria</taxon>
        <taxon>Bacillati</taxon>
        <taxon>Bacillota</taxon>
        <taxon>Bacilli</taxon>
        <taxon>Bacillales</taxon>
        <taxon>Bacillaceae</taxon>
        <taxon>Aciduricibacillus</taxon>
    </lineage>
</organism>
<keyword evidence="6 9" id="KW-0418">Kinase</keyword>
<dbReference type="SUPFAM" id="SSF53633">
    <property type="entry name" value="Carbamate kinase-like"/>
    <property type="match status" value="1"/>
</dbReference>
<feature type="domain" description="Aspartate/glutamate/uridylate kinase" evidence="10">
    <location>
        <begin position="4"/>
        <end position="293"/>
    </location>
</feature>
<gene>
    <name evidence="11" type="primary">arcC</name>
    <name evidence="11" type="ORF">QR721_10190</name>
</gene>
<evidence type="ECO:0000313" key="12">
    <source>
        <dbReference type="Proteomes" id="UP001180087"/>
    </source>
</evidence>
<reference evidence="11" key="1">
    <citation type="submission" date="2023-06" db="EMBL/GenBank/DDBJ databases">
        <title>A Treasure from Seagulls: Isolation and Description of Aciduricobacillus qingdaonensis gen. nov., sp. nov., a Rare Obligately Uric Acid-utilizing Member in the Family Bacillaceae.</title>
        <authorList>
            <person name="Liu W."/>
            <person name="Wang B."/>
        </authorList>
    </citation>
    <scope>NUCLEOTIDE SEQUENCE</scope>
    <source>
        <strain evidence="11">44XB</strain>
    </source>
</reference>
<evidence type="ECO:0000256" key="5">
    <source>
        <dbReference type="ARBA" id="ARBA00022679"/>
    </source>
</evidence>
<evidence type="ECO:0000313" key="11">
    <source>
        <dbReference type="EMBL" id="WLV24000.1"/>
    </source>
</evidence>
<evidence type="ECO:0000256" key="8">
    <source>
        <dbReference type="NCBIfam" id="TIGR00746"/>
    </source>
</evidence>
<dbReference type="InterPro" id="IPR036393">
    <property type="entry name" value="AceGlu_kinase-like_sf"/>
</dbReference>
<evidence type="ECO:0000256" key="2">
    <source>
        <dbReference type="ARBA" id="ARBA00011066"/>
    </source>
</evidence>
<evidence type="ECO:0000256" key="3">
    <source>
        <dbReference type="ARBA" id="ARBA00013070"/>
    </source>
</evidence>
<evidence type="ECO:0000256" key="6">
    <source>
        <dbReference type="ARBA" id="ARBA00022777"/>
    </source>
</evidence>
<evidence type="ECO:0000256" key="7">
    <source>
        <dbReference type="ARBA" id="ARBA00048467"/>
    </source>
</evidence>
<comment type="similarity">
    <text evidence="2 9">Belongs to the carbamate kinase family.</text>
</comment>
<evidence type="ECO:0000259" key="10">
    <source>
        <dbReference type="Pfam" id="PF00696"/>
    </source>
</evidence>
<dbReference type="Proteomes" id="UP001180087">
    <property type="component" value="Chromosome"/>
</dbReference>
<dbReference type="PANTHER" id="PTHR30409:SF1">
    <property type="entry name" value="CARBAMATE KINASE-RELATED"/>
    <property type="match status" value="1"/>
</dbReference>
<name>A0ABY9KT68_9BACI</name>
<evidence type="ECO:0000256" key="9">
    <source>
        <dbReference type="PIRNR" id="PIRNR000723"/>
    </source>
</evidence>
<comment type="catalytic activity">
    <reaction evidence="7">
        <text>hydrogencarbonate + NH4(+) + ATP = carbamoyl phosphate + ADP + H2O + H(+)</text>
        <dbReference type="Rhea" id="RHEA:10152"/>
        <dbReference type="ChEBI" id="CHEBI:15377"/>
        <dbReference type="ChEBI" id="CHEBI:15378"/>
        <dbReference type="ChEBI" id="CHEBI:17544"/>
        <dbReference type="ChEBI" id="CHEBI:28938"/>
        <dbReference type="ChEBI" id="CHEBI:30616"/>
        <dbReference type="ChEBI" id="CHEBI:58228"/>
        <dbReference type="ChEBI" id="CHEBI:456216"/>
        <dbReference type="EC" id="2.7.2.2"/>
    </reaction>
</comment>
<keyword evidence="4" id="KW-0056">Arginine metabolism</keyword>
<dbReference type="GO" id="GO:0008804">
    <property type="term" value="F:carbamate kinase activity"/>
    <property type="evidence" value="ECO:0007669"/>
    <property type="project" value="UniProtKB-EC"/>
</dbReference>
<protein>
    <recommendedName>
        <fullName evidence="3 8">Carbamate kinase</fullName>
    </recommendedName>
</protein>
<dbReference type="Pfam" id="PF00696">
    <property type="entry name" value="AA_kinase"/>
    <property type="match status" value="1"/>
</dbReference>
<comment type="pathway">
    <text evidence="1">Metabolic intermediate metabolism; carbamoyl phosphate degradation; CO(2) and NH(3) from carbamoyl phosphate: step 1/1.</text>
</comment>
<dbReference type="CDD" id="cd04235">
    <property type="entry name" value="AAK_CK"/>
    <property type="match status" value="1"/>
</dbReference>
<dbReference type="RefSeq" id="WP_348026587.1">
    <property type="nucleotide sequence ID" value="NZ_CP129113.1"/>
</dbReference>
<keyword evidence="12" id="KW-1185">Reference proteome</keyword>
<dbReference type="PANTHER" id="PTHR30409">
    <property type="entry name" value="CARBAMATE KINASE"/>
    <property type="match status" value="1"/>
</dbReference>
<proteinExistence type="inferred from homology"/>
<dbReference type="InterPro" id="IPR003964">
    <property type="entry name" value="Carb_kinase"/>
</dbReference>
<dbReference type="PIRSF" id="PIRSF000723">
    <property type="entry name" value="Carbamate_kin"/>
    <property type="match status" value="1"/>
</dbReference>
<evidence type="ECO:0000256" key="1">
    <source>
        <dbReference type="ARBA" id="ARBA00005118"/>
    </source>
</evidence>
<evidence type="ECO:0000256" key="4">
    <source>
        <dbReference type="ARBA" id="ARBA00022503"/>
    </source>
</evidence>
<keyword evidence="5 9" id="KW-0808">Transferase</keyword>
<dbReference type="Gene3D" id="3.40.1160.10">
    <property type="entry name" value="Acetylglutamate kinase-like"/>
    <property type="match status" value="1"/>
</dbReference>
<accession>A0ABY9KT68</accession>
<dbReference type="EMBL" id="CP129113">
    <property type="protein sequence ID" value="WLV24000.1"/>
    <property type="molecule type" value="Genomic_DNA"/>
</dbReference>
<sequence>MSEKVVVALGGNAILQAGQEGTFEVQYNNIKGTAKYLAKLIKDGYELVIMHGNGPQVGNILLQNEEAKDVVPAQPLDALSAESQGFIGYMFIQALEEELKALGLDKNVVNLITRTVVSKDDEDFKDPSKPIGPFYSEEEAKKLAAEKGWSVGEDAGRGYRRLVPSPQPLKIIEADAIKTLAEGGSIVVAAGGGGIPVAETSNGYEGVEAVIDKDRSGYKLSEEVEADVFMILTDVENVFVNWGKPDQKALETVTVEEVEKYVAEGQFAKGSMGPKVEAALNFAKSRKGAKAIIGSLSKVDAALRGESGTIISL</sequence>
<dbReference type="NCBIfam" id="TIGR00746">
    <property type="entry name" value="arcC"/>
    <property type="match status" value="1"/>
</dbReference>
<dbReference type="InterPro" id="IPR001048">
    <property type="entry name" value="Asp/Glu/Uridylate_kinase"/>
</dbReference>
<dbReference type="NCBIfam" id="NF009007">
    <property type="entry name" value="PRK12352.1"/>
    <property type="match status" value="1"/>
</dbReference>